<proteinExistence type="inferred from homology"/>
<dbReference type="SUPFAM" id="SSF54001">
    <property type="entry name" value="Cysteine proteinases"/>
    <property type="match status" value="1"/>
</dbReference>
<evidence type="ECO:0000256" key="10">
    <source>
        <dbReference type="ARBA" id="ARBA00029362"/>
    </source>
</evidence>
<name>A0AAW0WPI8_CHEQU</name>
<evidence type="ECO:0000259" key="13">
    <source>
        <dbReference type="Pfam" id="PF03416"/>
    </source>
</evidence>
<dbReference type="GO" id="GO:0000045">
    <property type="term" value="P:autophagosome assembly"/>
    <property type="evidence" value="ECO:0007669"/>
    <property type="project" value="TreeGrafter"/>
</dbReference>
<dbReference type="Pfam" id="PF03416">
    <property type="entry name" value="Peptidase_C54"/>
    <property type="match status" value="1"/>
</dbReference>
<keyword evidence="6 11" id="KW-0378">Hydrolase</keyword>
<comment type="subcellular location">
    <subcellularLocation>
        <location evidence="1 11">Cytoplasm</location>
    </subcellularLocation>
</comment>
<keyword evidence="4 11" id="KW-0963">Cytoplasm</keyword>
<evidence type="ECO:0000313" key="15">
    <source>
        <dbReference type="Proteomes" id="UP001445076"/>
    </source>
</evidence>
<keyword evidence="15" id="KW-1185">Reference proteome</keyword>
<feature type="domain" description="Peptidase C54 catalytic" evidence="13">
    <location>
        <begin position="2"/>
        <end position="61"/>
    </location>
</feature>
<dbReference type="GO" id="GO:0016485">
    <property type="term" value="P:protein processing"/>
    <property type="evidence" value="ECO:0007669"/>
    <property type="project" value="TreeGrafter"/>
</dbReference>
<comment type="similarity">
    <text evidence="2 11">Belongs to the peptidase C54 family.</text>
</comment>
<dbReference type="InterPro" id="IPR046792">
    <property type="entry name" value="Peptidase_C54_cat"/>
</dbReference>
<dbReference type="InterPro" id="IPR038765">
    <property type="entry name" value="Papain-like_cys_pep_sf"/>
</dbReference>
<dbReference type="AlphaFoldDB" id="A0AAW0WPI8"/>
<dbReference type="EC" id="3.4.22.-" evidence="11"/>
<evidence type="ECO:0000256" key="8">
    <source>
        <dbReference type="ARBA" id="ARBA00022927"/>
    </source>
</evidence>
<accession>A0AAW0WPI8</accession>
<comment type="caution">
    <text evidence="14">The sequence shown here is derived from an EMBL/GenBank/DDBJ whole genome shotgun (WGS) entry which is preliminary data.</text>
</comment>
<gene>
    <name evidence="14" type="ORF">OTU49_008698</name>
</gene>
<dbReference type="GO" id="GO:0034727">
    <property type="term" value="P:piecemeal microautophagy of the nucleus"/>
    <property type="evidence" value="ECO:0007669"/>
    <property type="project" value="TreeGrafter"/>
</dbReference>
<dbReference type="GO" id="GO:0000423">
    <property type="term" value="P:mitophagy"/>
    <property type="evidence" value="ECO:0007669"/>
    <property type="project" value="TreeGrafter"/>
</dbReference>
<dbReference type="GO" id="GO:0015031">
    <property type="term" value="P:protein transport"/>
    <property type="evidence" value="ECO:0007669"/>
    <property type="project" value="UniProtKB-KW"/>
</dbReference>
<comment type="catalytic activity">
    <reaction evidence="10">
        <text>[protein]-C-terminal L-amino acid-glycyl-phosphatidylethanolamide + H2O = [protein]-C-terminal L-amino acid-glycine + a 1,2-diacyl-sn-glycero-3-phosphoethanolamine</text>
        <dbReference type="Rhea" id="RHEA:67548"/>
        <dbReference type="Rhea" id="RHEA-COMP:17323"/>
        <dbReference type="Rhea" id="RHEA-COMP:17324"/>
        <dbReference type="ChEBI" id="CHEBI:15377"/>
        <dbReference type="ChEBI" id="CHEBI:64612"/>
        <dbReference type="ChEBI" id="CHEBI:172940"/>
        <dbReference type="ChEBI" id="CHEBI:172941"/>
    </reaction>
    <physiologicalReaction direction="left-to-right" evidence="10">
        <dbReference type="Rhea" id="RHEA:67549"/>
    </physiologicalReaction>
</comment>
<dbReference type="GO" id="GO:0005737">
    <property type="term" value="C:cytoplasm"/>
    <property type="evidence" value="ECO:0007669"/>
    <property type="project" value="UniProtKB-SubCell"/>
</dbReference>
<evidence type="ECO:0000256" key="9">
    <source>
        <dbReference type="ARBA" id="ARBA00023006"/>
    </source>
</evidence>
<reference evidence="14 15" key="1">
    <citation type="journal article" date="2024" name="BMC Genomics">
        <title>Genome assembly of redclaw crayfish (Cherax quadricarinatus) provides insights into its immune adaptation and hypoxia tolerance.</title>
        <authorList>
            <person name="Liu Z."/>
            <person name="Zheng J."/>
            <person name="Li H."/>
            <person name="Fang K."/>
            <person name="Wang S."/>
            <person name="He J."/>
            <person name="Zhou D."/>
            <person name="Weng S."/>
            <person name="Chi M."/>
            <person name="Gu Z."/>
            <person name="He J."/>
            <person name="Li F."/>
            <person name="Wang M."/>
        </authorList>
    </citation>
    <scope>NUCLEOTIDE SEQUENCE [LARGE SCALE GENOMIC DNA]</scope>
    <source>
        <strain evidence="14">ZL_2023a</strain>
    </source>
</reference>
<evidence type="ECO:0000256" key="6">
    <source>
        <dbReference type="ARBA" id="ARBA00022801"/>
    </source>
</evidence>
<dbReference type="Proteomes" id="UP001445076">
    <property type="component" value="Unassembled WGS sequence"/>
</dbReference>
<keyword evidence="9 11" id="KW-0072">Autophagy</keyword>
<dbReference type="GO" id="GO:0004197">
    <property type="term" value="F:cysteine-type endopeptidase activity"/>
    <property type="evidence" value="ECO:0007669"/>
    <property type="project" value="TreeGrafter"/>
</dbReference>
<evidence type="ECO:0000256" key="12">
    <source>
        <dbReference type="SAM" id="MobiDB-lite"/>
    </source>
</evidence>
<keyword evidence="7" id="KW-0788">Thiol protease</keyword>
<keyword evidence="8 11" id="KW-0653">Protein transport</keyword>
<comment type="function">
    <text evidence="11">Cysteine protease that plays a key role in autophagy by mediating both proteolytic activation and delipidation of ATG8 family proteins.</text>
</comment>
<dbReference type="GO" id="GO:0035973">
    <property type="term" value="P:aggrephagy"/>
    <property type="evidence" value="ECO:0007669"/>
    <property type="project" value="TreeGrafter"/>
</dbReference>
<protein>
    <recommendedName>
        <fullName evidence="11">Cysteine protease</fullName>
        <ecNumber evidence="11">3.4.22.-</ecNumber>
    </recommendedName>
</protein>
<evidence type="ECO:0000256" key="7">
    <source>
        <dbReference type="ARBA" id="ARBA00022807"/>
    </source>
</evidence>
<evidence type="ECO:0000313" key="14">
    <source>
        <dbReference type="EMBL" id="KAK8729235.1"/>
    </source>
</evidence>
<evidence type="ECO:0000256" key="5">
    <source>
        <dbReference type="ARBA" id="ARBA00022670"/>
    </source>
</evidence>
<dbReference type="EMBL" id="JARKIK010000068">
    <property type="protein sequence ID" value="KAK8729235.1"/>
    <property type="molecule type" value="Genomic_DNA"/>
</dbReference>
<feature type="compositionally biased region" description="Basic and acidic residues" evidence="12">
    <location>
        <begin position="151"/>
        <end position="186"/>
    </location>
</feature>
<dbReference type="PANTHER" id="PTHR22624:SF52">
    <property type="entry name" value="CYSTEINE PROTEASE"/>
    <property type="match status" value="1"/>
</dbReference>
<evidence type="ECO:0000256" key="2">
    <source>
        <dbReference type="ARBA" id="ARBA00010958"/>
    </source>
</evidence>
<sequence length="186" mass="20709">MEAFKEHLHILVWCTCQRQFTTLQDSSLTIDCDWGCMLRTAQTMLAHSLIRHFLTRVYIQGVLDLFFTSCVCNRGNVIKLAKDIHLKPDSSSSSSSLYPDERSLAAMDLPPSHTLTKDTKASEAKYNCNEKPGQEDDGGSGDEVLISGRKSTKESQKETLSDTHDKSSTDEEKKLGSGHLKEARAV</sequence>
<dbReference type="InterPro" id="IPR005078">
    <property type="entry name" value="Peptidase_C54"/>
</dbReference>
<evidence type="ECO:0000256" key="11">
    <source>
        <dbReference type="RuleBase" id="RU363115"/>
    </source>
</evidence>
<feature type="region of interest" description="Disordered" evidence="12">
    <location>
        <begin position="108"/>
        <end position="186"/>
    </location>
</feature>
<dbReference type="PANTHER" id="PTHR22624">
    <property type="entry name" value="CYSTEINE PROTEASE ATG4"/>
    <property type="match status" value="1"/>
</dbReference>
<keyword evidence="5 11" id="KW-0645">Protease</keyword>
<evidence type="ECO:0000256" key="3">
    <source>
        <dbReference type="ARBA" id="ARBA00022448"/>
    </source>
</evidence>
<evidence type="ECO:0000256" key="1">
    <source>
        <dbReference type="ARBA" id="ARBA00004496"/>
    </source>
</evidence>
<organism evidence="14 15">
    <name type="scientific">Cherax quadricarinatus</name>
    <name type="common">Australian red claw crayfish</name>
    <dbReference type="NCBI Taxonomy" id="27406"/>
    <lineage>
        <taxon>Eukaryota</taxon>
        <taxon>Metazoa</taxon>
        <taxon>Ecdysozoa</taxon>
        <taxon>Arthropoda</taxon>
        <taxon>Crustacea</taxon>
        <taxon>Multicrustacea</taxon>
        <taxon>Malacostraca</taxon>
        <taxon>Eumalacostraca</taxon>
        <taxon>Eucarida</taxon>
        <taxon>Decapoda</taxon>
        <taxon>Pleocyemata</taxon>
        <taxon>Astacidea</taxon>
        <taxon>Parastacoidea</taxon>
        <taxon>Parastacidae</taxon>
        <taxon>Cherax</taxon>
    </lineage>
</organism>
<evidence type="ECO:0000256" key="4">
    <source>
        <dbReference type="ARBA" id="ARBA00022490"/>
    </source>
</evidence>
<dbReference type="GO" id="GO:0019786">
    <property type="term" value="F:protein-phosphatidylethanolamide deconjugating activity"/>
    <property type="evidence" value="ECO:0007669"/>
    <property type="project" value="InterPro"/>
</dbReference>
<keyword evidence="3" id="KW-0813">Transport</keyword>